<feature type="compositionally biased region" description="Low complexity" evidence="1">
    <location>
        <begin position="13"/>
        <end position="25"/>
    </location>
</feature>
<evidence type="ECO:0000256" key="1">
    <source>
        <dbReference type="SAM" id="MobiDB-lite"/>
    </source>
</evidence>
<keyword evidence="4" id="KW-1185">Reference proteome</keyword>
<reference evidence="3 4" key="1">
    <citation type="submission" date="2019-02" db="EMBL/GenBank/DDBJ databases">
        <title>Deep-cultivation of Planctomycetes and their phenomic and genomic characterization uncovers novel biology.</title>
        <authorList>
            <person name="Wiegand S."/>
            <person name="Jogler M."/>
            <person name="Boedeker C."/>
            <person name="Pinto D."/>
            <person name="Vollmers J."/>
            <person name="Rivas-Marin E."/>
            <person name="Kohn T."/>
            <person name="Peeters S.H."/>
            <person name="Heuer A."/>
            <person name="Rast P."/>
            <person name="Oberbeckmann S."/>
            <person name="Bunk B."/>
            <person name="Jeske O."/>
            <person name="Meyerdierks A."/>
            <person name="Storesund J.E."/>
            <person name="Kallscheuer N."/>
            <person name="Luecker S."/>
            <person name="Lage O.M."/>
            <person name="Pohl T."/>
            <person name="Merkel B.J."/>
            <person name="Hornburger P."/>
            <person name="Mueller R.-W."/>
            <person name="Bruemmer F."/>
            <person name="Labrenz M."/>
            <person name="Spormann A.M."/>
            <person name="Op den Camp H."/>
            <person name="Overmann J."/>
            <person name="Amann R."/>
            <person name="Jetten M.S.M."/>
            <person name="Mascher T."/>
            <person name="Medema M.H."/>
            <person name="Devos D.P."/>
            <person name="Kaster A.-K."/>
            <person name="Ovreas L."/>
            <person name="Rohde M."/>
            <person name="Galperin M.Y."/>
            <person name="Jogler C."/>
        </authorList>
    </citation>
    <scope>NUCLEOTIDE SEQUENCE [LARGE SCALE GENOMIC DNA]</scope>
    <source>
        <strain evidence="3 4">K22_7</strain>
    </source>
</reference>
<keyword evidence="2" id="KW-1133">Transmembrane helix</keyword>
<dbReference type="AlphaFoldDB" id="A0A517NGW6"/>
<sequence length="301" mass="31829">MSDAYHPTPETQAPAGGVFPAGPAVDRPPETKNGRCLLFGCIGVFVGGLILILCAGFGTYFAVQKQVEKFTDTEPLELPAVEYPEEKLAELEQRLEAFQASLESGGAGTAAVQDAAEAAIEGDPGSGDTVADVTPSDDSAEPSGQLPQQVPSPSQQGPGDPDQPSDADAPGRELVLTADDINALIAKEKQLRGKLLVRIEDGKITGDISVPTDSFIPGSKGRYFNGSGTFDVSLDEGVLMVRLVSAEVKGEPLPDTFMEAMKSENLAKEIYKDEKGAKAIRRFESIQVEGDKIIARLKPTP</sequence>
<organism evidence="3 4">
    <name type="scientific">Rubripirellula lacrimiformis</name>
    <dbReference type="NCBI Taxonomy" id="1930273"/>
    <lineage>
        <taxon>Bacteria</taxon>
        <taxon>Pseudomonadati</taxon>
        <taxon>Planctomycetota</taxon>
        <taxon>Planctomycetia</taxon>
        <taxon>Pirellulales</taxon>
        <taxon>Pirellulaceae</taxon>
        <taxon>Rubripirellula</taxon>
    </lineage>
</organism>
<accession>A0A517NGW6</accession>
<dbReference type="EMBL" id="CP036525">
    <property type="protein sequence ID" value="QDT06380.1"/>
    <property type="molecule type" value="Genomic_DNA"/>
</dbReference>
<evidence type="ECO:0000313" key="4">
    <source>
        <dbReference type="Proteomes" id="UP000318538"/>
    </source>
</evidence>
<proteinExistence type="predicted"/>
<keyword evidence="2" id="KW-0812">Transmembrane</keyword>
<evidence type="ECO:0000313" key="3">
    <source>
        <dbReference type="EMBL" id="QDT06380.1"/>
    </source>
</evidence>
<dbReference type="Proteomes" id="UP000318538">
    <property type="component" value="Chromosome"/>
</dbReference>
<gene>
    <name evidence="3" type="ORF">K227x_47890</name>
</gene>
<feature type="transmembrane region" description="Helical" evidence="2">
    <location>
        <begin position="37"/>
        <end position="63"/>
    </location>
</feature>
<dbReference type="KEGG" id="rlc:K227x_47890"/>
<name>A0A517NGW6_9BACT</name>
<dbReference type="OrthoDB" id="258272at2"/>
<feature type="region of interest" description="Disordered" evidence="1">
    <location>
        <begin position="120"/>
        <end position="170"/>
    </location>
</feature>
<protein>
    <submittedName>
        <fullName evidence="3">Uncharacterized protein</fullName>
    </submittedName>
</protein>
<dbReference type="RefSeq" id="WP_145172982.1">
    <property type="nucleotide sequence ID" value="NZ_CP036525.1"/>
</dbReference>
<feature type="region of interest" description="Disordered" evidence="1">
    <location>
        <begin position="1"/>
        <end position="26"/>
    </location>
</feature>
<feature type="compositionally biased region" description="Low complexity" evidence="1">
    <location>
        <begin position="142"/>
        <end position="168"/>
    </location>
</feature>
<keyword evidence="2" id="KW-0472">Membrane</keyword>
<evidence type="ECO:0000256" key="2">
    <source>
        <dbReference type="SAM" id="Phobius"/>
    </source>
</evidence>